<evidence type="ECO:0000256" key="1">
    <source>
        <dbReference type="ARBA" id="ARBA00022692"/>
    </source>
</evidence>
<keyword evidence="1 4" id="KW-0812">Transmembrane</keyword>
<dbReference type="AlphaFoldDB" id="A0A842HCV8"/>
<feature type="transmembrane region" description="Helical" evidence="4">
    <location>
        <begin position="384"/>
        <end position="404"/>
    </location>
</feature>
<feature type="transmembrane region" description="Helical" evidence="4">
    <location>
        <begin position="176"/>
        <end position="197"/>
    </location>
</feature>
<dbReference type="SUPFAM" id="SSF103473">
    <property type="entry name" value="MFS general substrate transporter"/>
    <property type="match status" value="1"/>
</dbReference>
<feature type="transmembrane region" description="Helical" evidence="4">
    <location>
        <begin position="147"/>
        <end position="169"/>
    </location>
</feature>
<feature type="transmembrane region" description="Helical" evidence="4">
    <location>
        <begin position="62"/>
        <end position="82"/>
    </location>
</feature>
<dbReference type="InterPro" id="IPR036259">
    <property type="entry name" value="MFS_trans_sf"/>
</dbReference>
<evidence type="ECO:0000256" key="4">
    <source>
        <dbReference type="SAM" id="Phobius"/>
    </source>
</evidence>
<keyword evidence="3 4" id="KW-0472">Membrane</keyword>
<feature type="transmembrane region" description="Helical" evidence="4">
    <location>
        <begin position="31"/>
        <end position="50"/>
    </location>
</feature>
<dbReference type="GO" id="GO:0022857">
    <property type="term" value="F:transmembrane transporter activity"/>
    <property type="evidence" value="ECO:0007669"/>
    <property type="project" value="InterPro"/>
</dbReference>
<feature type="transmembrane region" description="Helical" evidence="4">
    <location>
        <begin position="294"/>
        <end position="312"/>
    </location>
</feature>
<evidence type="ECO:0000256" key="2">
    <source>
        <dbReference type="ARBA" id="ARBA00022989"/>
    </source>
</evidence>
<keyword evidence="6" id="KW-1185">Reference proteome</keyword>
<organism evidence="5 6">
    <name type="scientific">Ruficoccus amylovorans</name>
    <dbReference type="NCBI Taxonomy" id="1804625"/>
    <lineage>
        <taxon>Bacteria</taxon>
        <taxon>Pseudomonadati</taxon>
        <taxon>Verrucomicrobiota</taxon>
        <taxon>Opitutia</taxon>
        <taxon>Puniceicoccales</taxon>
        <taxon>Cerasicoccaceae</taxon>
        <taxon>Ruficoccus</taxon>
    </lineage>
</organism>
<feature type="transmembrane region" description="Helical" evidence="4">
    <location>
        <begin position="319"/>
        <end position="341"/>
    </location>
</feature>
<dbReference type="Pfam" id="PF07690">
    <property type="entry name" value="MFS_1"/>
    <property type="match status" value="1"/>
</dbReference>
<evidence type="ECO:0000313" key="6">
    <source>
        <dbReference type="Proteomes" id="UP000546464"/>
    </source>
</evidence>
<gene>
    <name evidence="5" type="ORF">H5P28_08250</name>
</gene>
<evidence type="ECO:0000256" key="3">
    <source>
        <dbReference type="ARBA" id="ARBA00023136"/>
    </source>
</evidence>
<dbReference type="RefSeq" id="WP_185675233.1">
    <property type="nucleotide sequence ID" value="NZ_JACHVB010000020.1"/>
</dbReference>
<dbReference type="EMBL" id="JACHVB010000020">
    <property type="protein sequence ID" value="MBC2594252.1"/>
    <property type="molecule type" value="Genomic_DNA"/>
</dbReference>
<reference evidence="5 6" key="1">
    <citation type="submission" date="2020-07" db="EMBL/GenBank/DDBJ databases">
        <authorList>
            <person name="Feng X."/>
        </authorList>
    </citation>
    <scope>NUCLEOTIDE SEQUENCE [LARGE SCALE GENOMIC DNA]</scope>
    <source>
        <strain evidence="5 6">JCM31066</strain>
    </source>
</reference>
<comment type="caution">
    <text evidence="5">The sequence shown here is derived from an EMBL/GenBank/DDBJ whole genome shotgun (WGS) entry which is preliminary data.</text>
</comment>
<protein>
    <submittedName>
        <fullName evidence="5">MFS transporter</fullName>
    </submittedName>
</protein>
<accession>A0A842HCV8</accession>
<dbReference type="Gene3D" id="1.20.1250.20">
    <property type="entry name" value="MFS general substrate transporter like domains"/>
    <property type="match status" value="1"/>
</dbReference>
<feature type="transmembrane region" description="Helical" evidence="4">
    <location>
        <begin position="225"/>
        <end position="244"/>
    </location>
</feature>
<evidence type="ECO:0000313" key="5">
    <source>
        <dbReference type="EMBL" id="MBC2594252.1"/>
    </source>
</evidence>
<dbReference type="InterPro" id="IPR011701">
    <property type="entry name" value="MFS"/>
</dbReference>
<dbReference type="Proteomes" id="UP000546464">
    <property type="component" value="Unassembled WGS sequence"/>
</dbReference>
<proteinExistence type="predicted"/>
<keyword evidence="2 4" id="KW-1133">Transmembrane helix</keyword>
<name>A0A842HCV8_9BACT</name>
<feature type="transmembrane region" description="Helical" evidence="4">
    <location>
        <begin position="94"/>
        <end position="127"/>
    </location>
</feature>
<sequence>MPAEPIPAPLPIDGADREAARQTYFYDRWRGFFYGLLEPGWVTFSLIIAIRHFDMPDYLKALLPAAAFIGLFFNILTVSACGRTQKNASRLISYIMLTCAACITGAMLSPSLALFLGFFIAANIMYVQNPPLLIQIYSANYRPGERGGKVSTVLILLSLGGITAGWLGGKALDHDITIYPFILAGMAAACVISAAIVRRIPSQQLDPKSNANPIKSLSVIWQDKLFGWLLLCWMLMGATNLMTIPVRIEYMADPKYGINASNFEISLITFIVPMTSRMLSTKVWGFLFDRMNFISWRILINCCFMASFLIYYNSHSLFFLGLGMAFIGMAMGGGNIAWTLWVTKLAPTNKVSTYMSAHTALTGVRGTAAPFIGYWVLAHFTAPGIGLLCAGLMVLASFMFAAAWKSPRMRGN</sequence>